<evidence type="ECO:0000313" key="4">
    <source>
        <dbReference type="Proteomes" id="UP000520770"/>
    </source>
</evidence>
<evidence type="ECO:0000313" key="2">
    <source>
        <dbReference type="EMBL" id="MBB4411619.1"/>
    </source>
</evidence>
<dbReference type="EMBL" id="JACIGW010000002">
    <property type="protein sequence ID" value="MBB4348383.1"/>
    <property type="molecule type" value="Genomic_DNA"/>
</dbReference>
<dbReference type="AlphaFoldDB" id="A0A7W6TE43"/>
<dbReference type="RefSeq" id="WP_183822906.1">
    <property type="nucleotide sequence ID" value="NZ_JACIGW010000002.1"/>
</dbReference>
<dbReference type="EMBL" id="JACIHM010000002">
    <property type="protein sequence ID" value="MBB4446310.1"/>
    <property type="molecule type" value="Genomic_DNA"/>
</dbReference>
<dbReference type="Proteomes" id="UP000520770">
    <property type="component" value="Unassembled WGS sequence"/>
</dbReference>
<dbReference type="Proteomes" id="UP000576087">
    <property type="component" value="Unassembled WGS sequence"/>
</dbReference>
<accession>A0A7W6TE43</accession>
<gene>
    <name evidence="2" type="ORF">GGE31_002124</name>
    <name evidence="1" type="ORF">GGE33_002125</name>
    <name evidence="3" type="ORF">GGE35_002126</name>
</gene>
<dbReference type="Proteomes" id="UP000524535">
    <property type="component" value="Unassembled WGS sequence"/>
</dbReference>
<evidence type="ECO:0000313" key="6">
    <source>
        <dbReference type="Proteomes" id="UP000576087"/>
    </source>
</evidence>
<reference evidence="4 5" key="1">
    <citation type="submission" date="2020-08" db="EMBL/GenBank/DDBJ databases">
        <title>Genomic Encyclopedia of Type Strains, Phase IV (KMG-V): Genome sequencing to study the core and pangenomes of soil and plant-associated prokaryotes.</title>
        <authorList>
            <person name="Whitman W."/>
        </authorList>
    </citation>
    <scope>NUCLEOTIDE SEQUENCE [LARGE SCALE GENOMIC DNA]</scope>
    <source>
        <strain evidence="2 5">SEMIA 444</strain>
        <strain evidence="1 4">SEMIA 448</strain>
        <strain evidence="3 6">SEMIA 452</strain>
    </source>
</reference>
<dbReference type="EMBL" id="JACIGY010000002">
    <property type="protein sequence ID" value="MBB4411619.1"/>
    <property type="molecule type" value="Genomic_DNA"/>
</dbReference>
<evidence type="ECO:0000313" key="5">
    <source>
        <dbReference type="Proteomes" id="UP000524535"/>
    </source>
</evidence>
<proteinExistence type="predicted"/>
<protein>
    <recommendedName>
        <fullName evidence="7">Lipoprotein</fullName>
    </recommendedName>
</protein>
<sequence>MRLSRILIPSALLLILASCQTMTPEERRAADERTCAGYGFRAKTDAMAQCLLDLELDRRAQTRSMMERNDQMFWRPPIVVERRVIVHRP</sequence>
<evidence type="ECO:0000313" key="1">
    <source>
        <dbReference type="EMBL" id="MBB4348383.1"/>
    </source>
</evidence>
<evidence type="ECO:0000313" key="3">
    <source>
        <dbReference type="EMBL" id="MBB4446310.1"/>
    </source>
</evidence>
<organism evidence="2 5">
    <name type="scientific">Aliirhizobium cellulosilyticum</name>
    <dbReference type="NCBI Taxonomy" id="393664"/>
    <lineage>
        <taxon>Bacteria</taxon>
        <taxon>Pseudomonadati</taxon>
        <taxon>Pseudomonadota</taxon>
        <taxon>Alphaproteobacteria</taxon>
        <taxon>Hyphomicrobiales</taxon>
        <taxon>Rhizobiaceae</taxon>
        <taxon>Aliirhizobium</taxon>
    </lineage>
</organism>
<keyword evidence="5" id="KW-1185">Reference proteome</keyword>
<dbReference type="PROSITE" id="PS51257">
    <property type="entry name" value="PROKAR_LIPOPROTEIN"/>
    <property type="match status" value="1"/>
</dbReference>
<name>A0A7W6TE43_9HYPH</name>
<evidence type="ECO:0008006" key="7">
    <source>
        <dbReference type="Google" id="ProtNLM"/>
    </source>
</evidence>
<comment type="caution">
    <text evidence="2">The sequence shown here is derived from an EMBL/GenBank/DDBJ whole genome shotgun (WGS) entry which is preliminary data.</text>
</comment>